<evidence type="ECO:0000313" key="2">
    <source>
        <dbReference type="EMBL" id="SFQ01145.1"/>
    </source>
</evidence>
<dbReference type="EMBL" id="FOXU01000001">
    <property type="protein sequence ID" value="SFQ01145.1"/>
    <property type="molecule type" value="Genomic_DNA"/>
</dbReference>
<reference evidence="3" key="1">
    <citation type="submission" date="2016-10" db="EMBL/GenBank/DDBJ databases">
        <authorList>
            <person name="Varghese N."/>
            <person name="Submissions S."/>
        </authorList>
    </citation>
    <scope>NUCLEOTIDE SEQUENCE [LARGE SCALE GENOMIC DNA]</scope>
    <source>
        <strain evidence="3">DSM 11706</strain>
    </source>
</reference>
<keyword evidence="1" id="KW-0472">Membrane</keyword>
<dbReference type="Proteomes" id="UP000198734">
    <property type="component" value="Unassembled WGS sequence"/>
</dbReference>
<dbReference type="RefSeq" id="WP_093534077.1">
    <property type="nucleotide sequence ID" value="NZ_FOXU01000001.1"/>
</dbReference>
<accession>A0A1I5V0Y2</accession>
<gene>
    <name evidence="2" type="ORF">SAMN05421670_0622</name>
</gene>
<name>A0A1I5V0Y2_9BACI</name>
<proteinExistence type="predicted"/>
<keyword evidence="1" id="KW-1133">Transmembrane helix</keyword>
<dbReference type="OrthoDB" id="2886329at2"/>
<evidence type="ECO:0000256" key="1">
    <source>
        <dbReference type="SAM" id="Phobius"/>
    </source>
</evidence>
<protein>
    <submittedName>
        <fullName evidence="2">Uncharacterized protein</fullName>
    </submittedName>
</protein>
<keyword evidence="3" id="KW-1185">Reference proteome</keyword>
<feature type="transmembrane region" description="Helical" evidence="1">
    <location>
        <begin position="6"/>
        <end position="25"/>
    </location>
</feature>
<keyword evidence="1" id="KW-0812">Transmembrane</keyword>
<dbReference type="AlphaFoldDB" id="A0A1I5V0Y2"/>
<organism evidence="2 3">
    <name type="scientific">Psychrobacillus psychrotolerans</name>
    <dbReference type="NCBI Taxonomy" id="126156"/>
    <lineage>
        <taxon>Bacteria</taxon>
        <taxon>Bacillati</taxon>
        <taxon>Bacillota</taxon>
        <taxon>Bacilli</taxon>
        <taxon>Bacillales</taxon>
        <taxon>Bacillaceae</taxon>
        <taxon>Psychrobacillus</taxon>
    </lineage>
</organism>
<sequence length="113" mass="12486">MKNNLISISIFSLAISIVIGSWLVANANKDVYPSQTVQEENDVKEEVKKLLTQEELASYLGLSVEESKKLGPVGGPPTSTSVLPYIKIVDKVYYSKDAIDKWLVEYGTAHLNN</sequence>
<evidence type="ECO:0000313" key="3">
    <source>
        <dbReference type="Proteomes" id="UP000198734"/>
    </source>
</evidence>